<name>A0AAV7ZJJ0_9EUKA</name>
<keyword evidence="3" id="KW-0689">Ribosomal protein</keyword>
<dbReference type="Pfam" id="PF01779">
    <property type="entry name" value="Ribosomal_L29e"/>
    <property type="match status" value="1"/>
</dbReference>
<dbReference type="SMART" id="SM00054">
    <property type="entry name" value="EFh"/>
    <property type="match status" value="2"/>
</dbReference>
<dbReference type="Proteomes" id="UP001146793">
    <property type="component" value="Unassembled WGS sequence"/>
</dbReference>
<dbReference type="GO" id="GO:1990904">
    <property type="term" value="C:ribonucleoprotein complex"/>
    <property type="evidence" value="ECO:0007669"/>
    <property type="project" value="UniProtKB-KW"/>
</dbReference>
<dbReference type="PROSITE" id="PS00018">
    <property type="entry name" value="EF_HAND_1"/>
    <property type="match status" value="2"/>
</dbReference>
<organism evidence="7 8">
    <name type="scientific">Anaeramoeba flamelloides</name>
    <dbReference type="NCBI Taxonomy" id="1746091"/>
    <lineage>
        <taxon>Eukaryota</taxon>
        <taxon>Metamonada</taxon>
        <taxon>Anaeramoebidae</taxon>
        <taxon>Anaeramoeba</taxon>
    </lineage>
</organism>
<dbReference type="SUPFAM" id="SSF54909">
    <property type="entry name" value="Dimeric alpha+beta barrel"/>
    <property type="match status" value="1"/>
</dbReference>
<keyword evidence="2" id="KW-0106">Calcium</keyword>
<evidence type="ECO:0000256" key="5">
    <source>
        <dbReference type="SAM" id="MobiDB-lite"/>
    </source>
</evidence>
<accession>A0AAV7ZJJ0</accession>
<dbReference type="GO" id="GO:0005509">
    <property type="term" value="F:calcium ion binding"/>
    <property type="evidence" value="ECO:0007669"/>
    <property type="project" value="InterPro"/>
</dbReference>
<dbReference type="PANTHER" id="PTHR12178:SF10">
    <property type="entry name" value="N-TERMINAL EF-HAND CALCIUM-BINDING PROTEIN 1-LIKE ISOFORM X1"/>
    <property type="match status" value="1"/>
</dbReference>
<gene>
    <name evidence="7" type="ORF">M0812_14143</name>
</gene>
<sequence length="391" mass="46085">MSGKTEKPKEVSRSAGELLFTDVFRRADKDDNGEISYEEFIQYFSDTVLKDEELQELFKLIDADSNGVLDIEEICKFFLEDFEDFKPLFDKIEDLSISIGKSLHSASKDYPNSDKQKQFKIRLYLREMLNSLFALGVPVQRAIGVLGAMDKTDEIVNGLTQLEVQKIMMSKIQKDPLSYQVDRLSDLLDRVEVKGEQKGQELVKFYVRSGDGRLDEEKGGQYLACFTHYIETIKEKEFLEFYSDYQSDLVDEESCYYLFLRKEKPKNDVTKFMVYQIWDHKMDLDVHFMSEEFKEWETNLVDVIVKPSETNQMVIPKKWAAMTKRRNHSNHNQNRKHHRNGIKKPKRQKNRSKKGMYLPYVKNMKFVRKGTLKAKMEKKKNQEKEMEVVKN</sequence>
<proteinExistence type="inferred from homology"/>
<evidence type="ECO:0000313" key="7">
    <source>
        <dbReference type="EMBL" id="KAJ3440475.1"/>
    </source>
</evidence>
<feature type="compositionally biased region" description="Basic residues" evidence="5">
    <location>
        <begin position="324"/>
        <end position="354"/>
    </location>
</feature>
<dbReference type="GO" id="GO:0006412">
    <property type="term" value="P:translation"/>
    <property type="evidence" value="ECO:0007669"/>
    <property type="project" value="InterPro"/>
</dbReference>
<dbReference type="InterPro" id="IPR011992">
    <property type="entry name" value="EF-hand-dom_pair"/>
</dbReference>
<evidence type="ECO:0000256" key="2">
    <source>
        <dbReference type="ARBA" id="ARBA00022837"/>
    </source>
</evidence>
<reference evidence="7" key="1">
    <citation type="submission" date="2022-08" db="EMBL/GenBank/DDBJ databases">
        <title>Novel sulphate-reducing endosymbionts in the free-living metamonad Anaeramoeba.</title>
        <authorList>
            <person name="Jerlstrom-Hultqvist J."/>
            <person name="Cepicka I."/>
            <person name="Gallot-Lavallee L."/>
            <person name="Salas-Leiva D."/>
            <person name="Curtis B.A."/>
            <person name="Zahonova K."/>
            <person name="Pipaliya S."/>
            <person name="Dacks J."/>
            <person name="Roger A.J."/>
        </authorList>
    </citation>
    <scope>NUCLEOTIDE SEQUENCE</scope>
    <source>
        <strain evidence="7">Busselton2</strain>
    </source>
</reference>
<dbReference type="InterPro" id="IPR039862">
    <property type="entry name" value="NECAB1/2/3"/>
</dbReference>
<feature type="domain" description="EF-hand" evidence="6">
    <location>
        <begin position="51"/>
        <end position="84"/>
    </location>
</feature>
<dbReference type="Gene3D" id="1.10.238.10">
    <property type="entry name" value="EF-hand"/>
    <property type="match status" value="1"/>
</dbReference>
<comment type="similarity">
    <text evidence="1">Belongs to the eukaryotic ribosomal protein eL29 family.</text>
</comment>
<dbReference type="GO" id="GO:0042984">
    <property type="term" value="P:regulation of amyloid precursor protein biosynthetic process"/>
    <property type="evidence" value="ECO:0007669"/>
    <property type="project" value="TreeGrafter"/>
</dbReference>
<feature type="domain" description="EF-hand" evidence="6">
    <location>
        <begin position="15"/>
        <end position="50"/>
    </location>
</feature>
<evidence type="ECO:0000256" key="3">
    <source>
        <dbReference type="ARBA" id="ARBA00022980"/>
    </source>
</evidence>
<evidence type="ECO:0000259" key="6">
    <source>
        <dbReference type="PROSITE" id="PS50222"/>
    </source>
</evidence>
<evidence type="ECO:0000313" key="8">
    <source>
        <dbReference type="Proteomes" id="UP001146793"/>
    </source>
</evidence>
<evidence type="ECO:0000256" key="1">
    <source>
        <dbReference type="ARBA" id="ARBA00010247"/>
    </source>
</evidence>
<feature type="region of interest" description="Disordered" evidence="5">
    <location>
        <begin position="324"/>
        <end position="355"/>
    </location>
</feature>
<dbReference type="SUPFAM" id="SSF47473">
    <property type="entry name" value="EF-hand"/>
    <property type="match status" value="1"/>
</dbReference>
<dbReference type="InterPro" id="IPR018247">
    <property type="entry name" value="EF_Hand_1_Ca_BS"/>
</dbReference>
<dbReference type="PROSITE" id="PS50222">
    <property type="entry name" value="EF_HAND_2"/>
    <property type="match status" value="2"/>
</dbReference>
<dbReference type="Gene3D" id="3.30.70.100">
    <property type="match status" value="1"/>
</dbReference>
<dbReference type="Gene3D" id="6.10.140.1730">
    <property type="match status" value="1"/>
</dbReference>
<keyword evidence="4" id="KW-0687">Ribonucleoprotein</keyword>
<dbReference type="InterPro" id="IPR002673">
    <property type="entry name" value="Ribosomal_eL29"/>
</dbReference>
<dbReference type="GO" id="GO:0005737">
    <property type="term" value="C:cytoplasm"/>
    <property type="evidence" value="ECO:0007669"/>
    <property type="project" value="TreeGrafter"/>
</dbReference>
<dbReference type="GO" id="GO:0005840">
    <property type="term" value="C:ribosome"/>
    <property type="evidence" value="ECO:0007669"/>
    <property type="project" value="UniProtKB-KW"/>
</dbReference>
<comment type="caution">
    <text evidence="7">The sequence shown here is derived from an EMBL/GenBank/DDBJ whole genome shotgun (WGS) entry which is preliminary data.</text>
</comment>
<feature type="region of interest" description="Disordered" evidence="5">
    <location>
        <begin position="371"/>
        <end position="391"/>
    </location>
</feature>
<dbReference type="InterPro" id="IPR002048">
    <property type="entry name" value="EF_hand_dom"/>
</dbReference>
<dbReference type="Pfam" id="PF13499">
    <property type="entry name" value="EF-hand_7"/>
    <property type="match status" value="1"/>
</dbReference>
<feature type="compositionally biased region" description="Basic and acidic residues" evidence="5">
    <location>
        <begin position="379"/>
        <end position="391"/>
    </location>
</feature>
<dbReference type="EMBL" id="JANTQA010000030">
    <property type="protein sequence ID" value="KAJ3440475.1"/>
    <property type="molecule type" value="Genomic_DNA"/>
</dbReference>
<dbReference type="PANTHER" id="PTHR12178">
    <property type="entry name" value="EF-HAND DOMAIN-CONTAINING PROTEIN"/>
    <property type="match status" value="1"/>
</dbReference>
<dbReference type="GO" id="GO:0003735">
    <property type="term" value="F:structural constituent of ribosome"/>
    <property type="evidence" value="ECO:0007669"/>
    <property type="project" value="InterPro"/>
</dbReference>
<dbReference type="InterPro" id="IPR011008">
    <property type="entry name" value="Dimeric_a/b-barrel"/>
</dbReference>
<dbReference type="AlphaFoldDB" id="A0AAV7ZJJ0"/>
<protein>
    <recommendedName>
        <fullName evidence="6">EF-hand domain-containing protein</fullName>
    </recommendedName>
</protein>
<evidence type="ECO:0000256" key="4">
    <source>
        <dbReference type="ARBA" id="ARBA00023274"/>
    </source>
</evidence>
<dbReference type="CDD" id="cd00051">
    <property type="entry name" value="EFh"/>
    <property type="match status" value="1"/>
</dbReference>